<evidence type="ECO:0000313" key="2">
    <source>
        <dbReference type="Proteomes" id="UP000789366"/>
    </source>
</evidence>
<dbReference type="Proteomes" id="UP000789366">
    <property type="component" value="Unassembled WGS sequence"/>
</dbReference>
<feature type="non-terminal residue" evidence="1">
    <location>
        <position position="794"/>
    </location>
</feature>
<accession>A0ACA9NWP5</accession>
<protein>
    <submittedName>
        <fullName evidence="1">9889_t:CDS:1</fullName>
    </submittedName>
</protein>
<reference evidence="1" key="1">
    <citation type="submission" date="2021-06" db="EMBL/GenBank/DDBJ databases">
        <authorList>
            <person name="Kallberg Y."/>
            <person name="Tangrot J."/>
            <person name="Rosling A."/>
        </authorList>
    </citation>
    <scope>NUCLEOTIDE SEQUENCE</scope>
    <source>
        <strain evidence="1">28 12/20/2015</strain>
    </source>
</reference>
<organism evidence="1 2">
    <name type="scientific">Cetraspora pellucida</name>
    <dbReference type="NCBI Taxonomy" id="1433469"/>
    <lineage>
        <taxon>Eukaryota</taxon>
        <taxon>Fungi</taxon>
        <taxon>Fungi incertae sedis</taxon>
        <taxon>Mucoromycota</taxon>
        <taxon>Glomeromycotina</taxon>
        <taxon>Glomeromycetes</taxon>
        <taxon>Diversisporales</taxon>
        <taxon>Gigasporaceae</taxon>
        <taxon>Cetraspora</taxon>
    </lineage>
</organism>
<proteinExistence type="predicted"/>
<comment type="caution">
    <text evidence="1">The sequence shown here is derived from an EMBL/GenBank/DDBJ whole genome shotgun (WGS) entry which is preliminary data.</text>
</comment>
<dbReference type="EMBL" id="CAJVPW010017919">
    <property type="protein sequence ID" value="CAG8679132.1"/>
    <property type="molecule type" value="Genomic_DNA"/>
</dbReference>
<sequence length="794" mass="92330">LTIFKSDGLENIPYFEPQELMLEKGFIKSYSNKDDNFSNRFKSNIYSLGILLWQISSGIQPYMGFTITKMIEYISNGGREEPVDGTPIKYCELYQDCWHDYPDKRPDCSMALNKLANVDLNHIILSEPDKDIYNKDIDYILKSGRIHSSTPSMYGGSTTVGTIVETWNDDDDSNNIQPISQDSQEHINKFLLQQWNLHKGLKVYGNTFIHGEEILTRNGTLISQEVKQHVQIYTNIPRNPFDVLKNEKSVSVQKLEEIDICLHIRILKIEYKNFERSEGFNRAIDDILKIQEENSIQKVLQNFFEKYGDYVSKKVVIGGALRIKSVCPKDRKLLMKDIDILKANLYWANDQIFSGKSNLFSKISFDNIFTIEDTDNRQIITSGHDLIAWMEEFYEYKRGYVIEFNEIVPTYTFLNDEIRQKMDKVCGQLQGSNIEHIIVPYITNSPIPDDLNSWVEDSPMIYLCHWINNLYFSYGLIIRQNSIIHGLEVAIDFLEIPEICLLDTSYMYLRQPHNKKEAFILANRIKMDSFNIAEIPFLTESLTNSDHPIFNEQQRSNEIHCSIISEKIKLKFNMNKLEPSEKFLNAVKVALNSNYPFCNLKNVFDKFGYLCPCSIILGRTFSKIYESDFNDQFVNEHIDFSTDNDGSKIVEETLEKWNKTAKNLDTSLFLDFNGNTVKNNEIYFRLKNTEENQSWKTITQDLIPLYKILPKDKQNEIESVVSDNYHIVMTGVTNITYNNQVCINIQFENPLQDSDYEIFGCLIINEQNESDVMIRFSLVNQYGCRATVNKLDNK</sequence>
<gene>
    <name evidence="1" type="ORF">SPELUC_LOCUS10056</name>
</gene>
<name>A0ACA9NWP5_9GLOM</name>
<keyword evidence="2" id="KW-1185">Reference proteome</keyword>
<evidence type="ECO:0000313" key="1">
    <source>
        <dbReference type="EMBL" id="CAG8679132.1"/>
    </source>
</evidence>
<feature type="non-terminal residue" evidence="1">
    <location>
        <position position="1"/>
    </location>
</feature>